<reference evidence="2" key="1">
    <citation type="journal article" date="2023" name="Nat. Plants">
        <title>Single-cell RNA sequencing provides a high-resolution roadmap for understanding the multicellular compartmentation of specialized metabolism.</title>
        <authorList>
            <person name="Sun S."/>
            <person name="Shen X."/>
            <person name="Li Y."/>
            <person name="Li Y."/>
            <person name="Wang S."/>
            <person name="Li R."/>
            <person name="Zhang H."/>
            <person name="Shen G."/>
            <person name="Guo B."/>
            <person name="Wei J."/>
            <person name="Xu J."/>
            <person name="St-Pierre B."/>
            <person name="Chen S."/>
            <person name="Sun C."/>
        </authorList>
    </citation>
    <scope>NUCLEOTIDE SEQUENCE [LARGE SCALE GENOMIC DNA]</scope>
</reference>
<accession>A0ACC0BKN4</accession>
<proteinExistence type="predicted"/>
<protein>
    <submittedName>
        <fullName evidence="1">Uncharacterized protein</fullName>
    </submittedName>
</protein>
<evidence type="ECO:0000313" key="2">
    <source>
        <dbReference type="Proteomes" id="UP001060085"/>
    </source>
</evidence>
<sequence>MENPPRRSANYHPSIWGEYFLAFASFDDADDDKVISFIISEEEKNQLEQLKEEVRKIVIETPNNSLEKLEFISALQRLGVSYHFENEIEESLLNIYDQNKSKLDENDDDDEDLYTVALRFRLLRQQGQPLCLLCLYEAAHFRVDGENILEEALIFTTNALESTVSKLGNFFAKQVDEALKMPIHKTLTRLGARLYMPIYQQNESHNEVFLKWCKLDFNSLQKLHRRELSGLTKWWKNLDFATKLPFARDRLVECYFWMLGVYFEPQYYLARKISTKVIAMASIIDDIYDVHGTLDKLILLTDAISSINLSSILWNLDRWAATSLVGMGGLVKEEGLVWLTKRPLIAEAAATIARLMDDMAGHELEKKRGDVASAAECYMNQYGTSKEEAFQELQKQVTNAWKDINKECLKPIAVPMPLLHPNANLARGDEDPNTFEEFLEPEEYIDLGHLFTTDRIFSSKDELVDWAK</sequence>
<gene>
    <name evidence="1" type="ORF">M9H77_13498</name>
</gene>
<name>A0ACC0BKN4_CATRO</name>
<dbReference type="EMBL" id="CM044703">
    <property type="protein sequence ID" value="KAI5673134.1"/>
    <property type="molecule type" value="Genomic_DNA"/>
</dbReference>
<keyword evidence="2" id="KW-1185">Reference proteome</keyword>
<comment type="caution">
    <text evidence="1">The sequence shown here is derived from an EMBL/GenBank/DDBJ whole genome shotgun (WGS) entry which is preliminary data.</text>
</comment>
<organism evidence="1 2">
    <name type="scientific">Catharanthus roseus</name>
    <name type="common">Madagascar periwinkle</name>
    <name type="synonym">Vinca rosea</name>
    <dbReference type="NCBI Taxonomy" id="4058"/>
    <lineage>
        <taxon>Eukaryota</taxon>
        <taxon>Viridiplantae</taxon>
        <taxon>Streptophyta</taxon>
        <taxon>Embryophyta</taxon>
        <taxon>Tracheophyta</taxon>
        <taxon>Spermatophyta</taxon>
        <taxon>Magnoliopsida</taxon>
        <taxon>eudicotyledons</taxon>
        <taxon>Gunneridae</taxon>
        <taxon>Pentapetalae</taxon>
        <taxon>asterids</taxon>
        <taxon>lamiids</taxon>
        <taxon>Gentianales</taxon>
        <taxon>Apocynaceae</taxon>
        <taxon>Rauvolfioideae</taxon>
        <taxon>Vinceae</taxon>
        <taxon>Catharanthinae</taxon>
        <taxon>Catharanthus</taxon>
    </lineage>
</organism>
<evidence type="ECO:0000313" key="1">
    <source>
        <dbReference type="EMBL" id="KAI5673134.1"/>
    </source>
</evidence>
<dbReference type="Proteomes" id="UP001060085">
    <property type="component" value="Linkage Group LG03"/>
</dbReference>